<evidence type="ECO:0000256" key="8">
    <source>
        <dbReference type="SAM" id="Phobius"/>
    </source>
</evidence>
<dbReference type="PANTHER" id="PTHR43791">
    <property type="entry name" value="PERMEASE-RELATED"/>
    <property type="match status" value="1"/>
</dbReference>
<feature type="transmembrane region" description="Helical" evidence="8">
    <location>
        <begin position="197"/>
        <end position="217"/>
    </location>
</feature>
<dbReference type="Gene3D" id="1.20.1250.20">
    <property type="entry name" value="MFS general substrate transporter like domains"/>
    <property type="match status" value="2"/>
</dbReference>
<feature type="transmembrane region" description="Helical" evidence="8">
    <location>
        <begin position="362"/>
        <end position="382"/>
    </location>
</feature>
<keyword evidence="3 8" id="KW-0812">Transmembrane</keyword>
<evidence type="ECO:0000256" key="7">
    <source>
        <dbReference type="SAM" id="MobiDB-lite"/>
    </source>
</evidence>
<evidence type="ECO:0000256" key="2">
    <source>
        <dbReference type="ARBA" id="ARBA00022448"/>
    </source>
</evidence>
<name>A0A0C9W086_SPHS4</name>
<accession>A0A0C9W086</accession>
<dbReference type="GO" id="GO:0016020">
    <property type="term" value="C:membrane"/>
    <property type="evidence" value="ECO:0007669"/>
    <property type="project" value="UniProtKB-SubCell"/>
</dbReference>
<keyword evidence="10" id="KW-1185">Reference proteome</keyword>
<reference evidence="9 10" key="1">
    <citation type="submission" date="2014-06" db="EMBL/GenBank/DDBJ databases">
        <title>Evolutionary Origins and Diversification of the Mycorrhizal Mutualists.</title>
        <authorList>
            <consortium name="DOE Joint Genome Institute"/>
            <consortium name="Mycorrhizal Genomics Consortium"/>
            <person name="Kohler A."/>
            <person name="Kuo A."/>
            <person name="Nagy L.G."/>
            <person name="Floudas D."/>
            <person name="Copeland A."/>
            <person name="Barry K.W."/>
            <person name="Cichocki N."/>
            <person name="Veneault-Fourrey C."/>
            <person name="LaButti K."/>
            <person name="Lindquist E.A."/>
            <person name="Lipzen A."/>
            <person name="Lundell T."/>
            <person name="Morin E."/>
            <person name="Murat C."/>
            <person name="Riley R."/>
            <person name="Ohm R."/>
            <person name="Sun H."/>
            <person name="Tunlid A."/>
            <person name="Henrissat B."/>
            <person name="Grigoriev I.V."/>
            <person name="Hibbett D.S."/>
            <person name="Martin F."/>
        </authorList>
    </citation>
    <scope>NUCLEOTIDE SEQUENCE [LARGE SCALE GENOMIC DNA]</scope>
    <source>
        <strain evidence="9 10">SS14</strain>
    </source>
</reference>
<dbReference type="InterPro" id="IPR036259">
    <property type="entry name" value="MFS_trans_sf"/>
</dbReference>
<dbReference type="OrthoDB" id="6730379at2759"/>
<dbReference type="SUPFAM" id="SSF103473">
    <property type="entry name" value="MFS general substrate transporter"/>
    <property type="match status" value="1"/>
</dbReference>
<gene>
    <name evidence="9" type="ORF">M422DRAFT_207764</name>
</gene>
<dbReference type="InterPro" id="IPR011701">
    <property type="entry name" value="MFS"/>
</dbReference>
<evidence type="ECO:0008006" key="11">
    <source>
        <dbReference type="Google" id="ProtNLM"/>
    </source>
</evidence>
<dbReference type="GO" id="GO:0022857">
    <property type="term" value="F:transmembrane transporter activity"/>
    <property type="evidence" value="ECO:0007669"/>
    <property type="project" value="InterPro"/>
</dbReference>
<dbReference type="EMBL" id="KN837115">
    <property type="protein sequence ID" value="KIJ44825.1"/>
    <property type="molecule type" value="Genomic_DNA"/>
</dbReference>
<dbReference type="HOGENOM" id="CLU_001265_0_5_1"/>
<feature type="transmembrane region" description="Helical" evidence="8">
    <location>
        <begin position="229"/>
        <end position="249"/>
    </location>
</feature>
<keyword evidence="2" id="KW-0813">Transport</keyword>
<organism evidence="9 10">
    <name type="scientific">Sphaerobolus stellatus (strain SS14)</name>
    <dbReference type="NCBI Taxonomy" id="990650"/>
    <lineage>
        <taxon>Eukaryota</taxon>
        <taxon>Fungi</taxon>
        <taxon>Dikarya</taxon>
        <taxon>Basidiomycota</taxon>
        <taxon>Agaricomycotina</taxon>
        <taxon>Agaricomycetes</taxon>
        <taxon>Phallomycetidae</taxon>
        <taxon>Geastrales</taxon>
        <taxon>Sphaerobolaceae</taxon>
        <taxon>Sphaerobolus</taxon>
    </lineage>
</organism>
<evidence type="ECO:0000256" key="3">
    <source>
        <dbReference type="ARBA" id="ARBA00022692"/>
    </source>
</evidence>
<comment type="subcellular location">
    <subcellularLocation>
        <location evidence="1">Membrane</location>
        <topology evidence="1">Multi-pass membrane protein</topology>
    </subcellularLocation>
</comment>
<feature type="transmembrane region" description="Helical" evidence="8">
    <location>
        <begin position="337"/>
        <end position="355"/>
    </location>
</feature>
<evidence type="ECO:0000256" key="6">
    <source>
        <dbReference type="ARBA" id="ARBA00037968"/>
    </source>
</evidence>
<dbReference type="Proteomes" id="UP000054279">
    <property type="component" value="Unassembled WGS sequence"/>
</dbReference>
<dbReference type="AlphaFoldDB" id="A0A0C9W086"/>
<feature type="transmembrane region" description="Helical" evidence="8">
    <location>
        <begin position="137"/>
        <end position="159"/>
    </location>
</feature>
<comment type="similarity">
    <text evidence="6">Belongs to the major facilitator superfamily. Allantoate permease family.</text>
</comment>
<evidence type="ECO:0000313" key="10">
    <source>
        <dbReference type="Proteomes" id="UP000054279"/>
    </source>
</evidence>
<keyword evidence="5 8" id="KW-0472">Membrane</keyword>
<evidence type="ECO:0000256" key="4">
    <source>
        <dbReference type="ARBA" id="ARBA00022989"/>
    </source>
</evidence>
<dbReference type="FunFam" id="1.20.1250.20:FF:000064">
    <property type="entry name" value="MFS allantoate transporter"/>
    <property type="match status" value="1"/>
</dbReference>
<evidence type="ECO:0000256" key="5">
    <source>
        <dbReference type="ARBA" id="ARBA00023136"/>
    </source>
</evidence>
<proteinExistence type="inferred from homology"/>
<feature type="transmembrane region" description="Helical" evidence="8">
    <location>
        <begin position="107"/>
        <end position="125"/>
    </location>
</feature>
<feature type="transmembrane region" description="Helical" evidence="8">
    <location>
        <begin position="388"/>
        <end position="411"/>
    </location>
</feature>
<protein>
    <recommendedName>
        <fullName evidence="11">Major facilitator superfamily (MFS) profile domain-containing protein</fullName>
    </recommendedName>
</protein>
<sequence>MIPSTQHSDEKSITSEVENGVPYNPSDVDVGYDLYVQGEQRQKEMLKNGISDEKWAEASKRIARKIDLRVLPIICIVYGLQYMDKQGINYSNVFGFQKGLHLVGQQYSWVSSIFYFGYLISQYPLAWLVQRSPIGKFLGITVLLWAIVLMSTASCKSFAGAMVNRFVLGCLEAAVTPSFVLMTGMWYTSAEQPFRQLIWYSFQAWASTIGSLIGYGVGHIEGGLQQWTYIYLILGAITALFSLIVYFFLPDSPVKASFFTEEERFIAIKRIAANKTGIENKRWKWYQVRHALKDPKTYILFVLSLSAQIPNGLLTSFKTLIIKNLGFTTLQSTVLSIPSDAIQGISLIVAGYAASKIRNSRVIVMTIGNVTCIIASACLAYLPLENRWGRLIAFWFTPLQSIGFSLGLAMVSVNTGGYTKKTFTGATMFVGYCVGNIIGPFFVYPSQAPRYISAIQAMLAGYVIKTASGLALGAYMLWDNKRRDRIQATSGPAFDEREGQRLSLLDKTELENPHFRYSL</sequence>
<dbReference type="Pfam" id="PF07690">
    <property type="entry name" value="MFS_1"/>
    <property type="match status" value="1"/>
</dbReference>
<feature type="transmembrane region" description="Helical" evidence="8">
    <location>
        <begin position="455"/>
        <end position="478"/>
    </location>
</feature>
<keyword evidence="4 8" id="KW-1133">Transmembrane helix</keyword>
<feature type="region of interest" description="Disordered" evidence="7">
    <location>
        <begin position="1"/>
        <end position="22"/>
    </location>
</feature>
<evidence type="ECO:0000256" key="1">
    <source>
        <dbReference type="ARBA" id="ARBA00004141"/>
    </source>
</evidence>
<feature type="transmembrane region" description="Helical" evidence="8">
    <location>
        <begin position="165"/>
        <end position="185"/>
    </location>
</feature>
<feature type="transmembrane region" description="Helical" evidence="8">
    <location>
        <begin position="423"/>
        <end position="443"/>
    </location>
</feature>
<evidence type="ECO:0000313" key="9">
    <source>
        <dbReference type="EMBL" id="KIJ44825.1"/>
    </source>
</evidence>
<dbReference type="PANTHER" id="PTHR43791:SF70">
    <property type="entry name" value="MAJOR FACILITATOR SUPERFAMILY (MFS) PROFILE DOMAIN-CONTAINING PROTEIN"/>
    <property type="match status" value="1"/>
</dbReference>